<dbReference type="InterPro" id="IPR036770">
    <property type="entry name" value="Ankyrin_rpt-contain_sf"/>
</dbReference>
<feature type="region of interest" description="Disordered" evidence="3">
    <location>
        <begin position="361"/>
        <end position="382"/>
    </location>
</feature>
<dbReference type="EMBL" id="CP061081">
    <property type="protein sequence ID" value="QNT04929.1"/>
    <property type="molecule type" value="Genomic_DNA"/>
</dbReference>
<organism evidence="4 5">
    <name type="scientific">Marinomonas arctica</name>
    <dbReference type="NCBI Taxonomy" id="383750"/>
    <lineage>
        <taxon>Bacteria</taxon>
        <taxon>Pseudomonadati</taxon>
        <taxon>Pseudomonadota</taxon>
        <taxon>Gammaproteobacteria</taxon>
        <taxon>Oceanospirillales</taxon>
        <taxon>Oceanospirillaceae</taxon>
        <taxon>Marinomonas</taxon>
    </lineage>
</organism>
<evidence type="ECO:0000256" key="2">
    <source>
        <dbReference type="ARBA" id="ARBA00023043"/>
    </source>
</evidence>
<accession>A0A7H1J363</accession>
<keyword evidence="2" id="KW-0040">ANK repeat</keyword>
<feature type="compositionally biased region" description="Low complexity" evidence="3">
    <location>
        <begin position="370"/>
        <end position="381"/>
    </location>
</feature>
<name>A0A7H1J363_9GAMM</name>
<dbReference type="PROSITE" id="PS51257">
    <property type="entry name" value="PROKAR_LIPOPROTEIN"/>
    <property type="match status" value="1"/>
</dbReference>
<gene>
    <name evidence="4" type="ORF">IBG28_14655</name>
</gene>
<keyword evidence="1" id="KW-0677">Repeat</keyword>
<dbReference type="KEGG" id="mard:IBG28_14655"/>
<dbReference type="Gene3D" id="1.25.40.20">
    <property type="entry name" value="Ankyrin repeat-containing domain"/>
    <property type="match status" value="1"/>
</dbReference>
<dbReference type="PANTHER" id="PTHR24180:SF45">
    <property type="entry name" value="POLY [ADP-RIBOSE] POLYMERASE TANKYRASE"/>
    <property type="match status" value="1"/>
</dbReference>
<dbReference type="Proteomes" id="UP000516370">
    <property type="component" value="Chromosome"/>
</dbReference>
<evidence type="ECO:0000256" key="1">
    <source>
        <dbReference type="ARBA" id="ARBA00022737"/>
    </source>
</evidence>
<dbReference type="RefSeq" id="WP_162623459.1">
    <property type="nucleotide sequence ID" value="NZ_BMLJ01000001.1"/>
</dbReference>
<proteinExistence type="predicted"/>
<evidence type="ECO:0000256" key="3">
    <source>
        <dbReference type="SAM" id="MobiDB-lite"/>
    </source>
</evidence>
<dbReference type="Pfam" id="PF00023">
    <property type="entry name" value="Ank"/>
    <property type="match status" value="1"/>
</dbReference>
<protein>
    <submittedName>
        <fullName evidence="4">Uncharacterized protein</fullName>
    </submittedName>
</protein>
<dbReference type="InterPro" id="IPR002110">
    <property type="entry name" value="Ankyrin_rpt"/>
</dbReference>
<evidence type="ECO:0000313" key="5">
    <source>
        <dbReference type="Proteomes" id="UP000516370"/>
    </source>
</evidence>
<dbReference type="InterPro" id="IPR051637">
    <property type="entry name" value="Ank_repeat_dom-contain_49"/>
</dbReference>
<dbReference type="SUPFAM" id="SSF48403">
    <property type="entry name" value="Ankyrin repeat"/>
    <property type="match status" value="1"/>
</dbReference>
<evidence type="ECO:0000313" key="4">
    <source>
        <dbReference type="EMBL" id="QNT04929.1"/>
    </source>
</evidence>
<dbReference type="PANTHER" id="PTHR24180">
    <property type="entry name" value="CYCLIN-DEPENDENT KINASE INHIBITOR 2C-RELATED"/>
    <property type="match status" value="1"/>
</dbReference>
<reference evidence="4 5" key="1">
    <citation type="submission" date="2020-09" db="EMBL/GenBank/DDBJ databases">
        <title>Complete genome sequence of an Arctic sea ice bacterium Marinomonas arctica BSI20414.</title>
        <authorList>
            <person name="Liao L."/>
            <person name="Chen B."/>
        </authorList>
    </citation>
    <scope>NUCLEOTIDE SEQUENCE [LARGE SCALE GENOMIC DNA]</scope>
    <source>
        <strain evidence="4 5">BSI20414</strain>
    </source>
</reference>
<keyword evidence="5" id="KW-1185">Reference proteome</keyword>
<dbReference type="SMART" id="SM00248">
    <property type="entry name" value="ANK"/>
    <property type="match status" value="4"/>
</dbReference>
<sequence>MVYRLINSSAILLFVMLFLSGCAMSGLDAQTRQYVAIYQLGEPFKDATDAQAVKIINTTSNSEQITLGGIIGLWDQRPALLDAALSKGFQPNQPIPNRLFISYPQSDFTKPSPLSAAYALMPLPPIGSTIDNRAQITPAMLVRDMTSFERLVTAGADYNPTTLNIALKMATIYGESPQLAEHLLAMGGNLQADLNTDIPPLIISLASQGKPQMMQWLLAQGTDPNSRFSTPAHRRYYNLAGGPPFYSYLLDATPLYFLPTYTPDDSSRQRAIEMAKVLIDAGANVNTTATFSYSIQNDQPIAGWTPLHTYHMHLNQTYGNPELVNFLIAKGANPQALTSTAQTPAQVTGLMERTQQQIVALDDQRRRQQEQQTAQAKQQEQNDSGNVFGKVIAITGLTAVGAAASNTGVDSSSVVDIVGGGIADIMTDGRAGGIQQAQQRQQTQANTATQNNTAPSLKPVANFQTETYRVSCPSGVSNDIPLRYKTQQCRTAMIDFATAYSCNDYQRFEQVHAACDQACGSVNCLQE</sequence>
<dbReference type="AlphaFoldDB" id="A0A7H1J363"/>